<dbReference type="KEGG" id="aten:116293474"/>
<dbReference type="PANTHER" id="PTHR14002">
    <property type="entry name" value="ENDOGLIN/TGF-BETA RECEPTOR TYPE III"/>
    <property type="match status" value="1"/>
</dbReference>
<dbReference type="InterPro" id="IPR001507">
    <property type="entry name" value="ZP_dom"/>
</dbReference>
<keyword evidence="4" id="KW-0812">Transmembrane</keyword>
<evidence type="ECO:0000256" key="1">
    <source>
        <dbReference type="ARBA" id="ARBA00022729"/>
    </source>
</evidence>
<feature type="signal peptide" evidence="5">
    <location>
        <begin position="1"/>
        <end position="23"/>
    </location>
</feature>
<evidence type="ECO:0000256" key="4">
    <source>
        <dbReference type="SAM" id="Phobius"/>
    </source>
</evidence>
<dbReference type="Pfam" id="PF00100">
    <property type="entry name" value="Zona_pellucida"/>
    <property type="match status" value="1"/>
</dbReference>
<evidence type="ECO:0000256" key="3">
    <source>
        <dbReference type="ARBA" id="ARBA00023180"/>
    </source>
</evidence>
<dbReference type="SMART" id="SM00241">
    <property type="entry name" value="ZP"/>
    <property type="match status" value="1"/>
</dbReference>
<sequence length="366" mass="41462">MFANTMIALLMFQSFIVFIKSDGDDVTVICNQNDMTVSLRKEFIPDFYMEDLSLLDSTCEFKHDSNYTHFQLVIPLVSCGTVSQHTNTTIVYSNVVQNKPIDKNVVINRLPALEIPIQCSYPKKVKASYADIGVKQRTLELKVEDGSGEFNLQMGLYKDETFVEEYDDFPVTVPLNERLFFQLNVDSADKTLSIVADTCFATPTRFPSAQNGYLIIEDRCPKDNTYQAHPSPPGAQRFSFQAFQFVKSTDVPYVFIHCEVRLCNASDAHSSCAMGCEKATDVKQRLRRATTEDTFSLEQGPIVILTEVSRDVDPLITEHKDSTFNTPLWILVGMGFVCFLCLVVLLYTRRQLTNIRSSHVVKTTRL</sequence>
<name>A0A6P8HNZ4_ACTTE</name>
<feature type="transmembrane region" description="Helical" evidence="4">
    <location>
        <begin position="328"/>
        <end position="348"/>
    </location>
</feature>
<dbReference type="InterPro" id="IPR055356">
    <property type="entry name" value="ZP-N"/>
</dbReference>
<dbReference type="Pfam" id="PF23344">
    <property type="entry name" value="ZP-N"/>
    <property type="match status" value="1"/>
</dbReference>
<evidence type="ECO:0000256" key="5">
    <source>
        <dbReference type="SAM" id="SignalP"/>
    </source>
</evidence>
<keyword evidence="2" id="KW-1015">Disulfide bond</keyword>
<evidence type="ECO:0000313" key="8">
    <source>
        <dbReference type="RefSeq" id="XP_031556763.1"/>
    </source>
</evidence>
<dbReference type="PRINTS" id="PR00023">
    <property type="entry name" value="ZPELLUCIDA"/>
</dbReference>
<dbReference type="GeneID" id="116293474"/>
<proteinExistence type="predicted"/>
<protein>
    <submittedName>
        <fullName evidence="8">ZP domain-containing protein-like</fullName>
    </submittedName>
</protein>
<keyword evidence="4" id="KW-1133">Transmembrane helix</keyword>
<dbReference type="PANTHER" id="PTHR14002:SF43">
    <property type="entry name" value="DELTA-LIKE PROTEIN"/>
    <property type="match status" value="1"/>
</dbReference>
<keyword evidence="1 5" id="KW-0732">Signal</keyword>
<keyword evidence="7" id="KW-1185">Reference proteome</keyword>
<dbReference type="Proteomes" id="UP000515163">
    <property type="component" value="Unplaced"/>
</dbReference>
<dbReference type="InterPro" id="IPR055355">
    <property type="entry name" value="ZP-C"/>
</dbReference>
<keyword evidence="4" id="KW-0472">Membrane</keyword>
<dbReference type="InterPro" id="IPR042235">
    <property type="entry name" value="ZP-C_dom"/>
</dbReference>
<evidence type="ECO:0000259" key="6">
    <source>
        <dbReference type="PROSITE" id="PS51034"/>
    </source>
</evidence>
<dbReference type="AlphaFoldDB" id="A0A6P8HNZ4"/>
<evidence type="ECO:0000313" key="7">
    <source>
        <dbReference type="Proteomes" id="UP000515163"/>
    </source>
</evidence>
<evidence type="ECO:0000256" key="2">
    <source>
        <dbReference type="ARBA" id="ARBA00023157"/>
    </source>
</evidence>
<feature type="domain" description="ZP" evidence="6">
    <location>
        <begin position="29"/>
        <end position="279"/>
    </location>
</feature>
<dbReference type="Gene3D" id="2.60.40.3210">
    <property type="entry name" value="Zona pellucida, ZP-N domain"/>
    <property type="match status" value="1"/>
</dbReference>
<dbReference type="InterPro" id="IPR048290">
    <property type="entry name" value="ZP_chr"/>
</dbReference>
<dbReference type="InParanoid" id="A0A6P8HNZ4"/>
<dbReference type="RefSeq" id="XP_031556763.1">
    <property type="nucleotide sequence ID" value="XM_031700903.1"/>
</dbReference>
<feature type="chain" id="PRO_5027865990" evidence="5">
    <location>
        <begin position="24"/>
        <end position="366"/>
    </location>
</feature>
<dbReference type="PROSITE" id="PS51034">
    <property type="entry name" value="ZP_2"/>
    <property type="match status" value="1"/>
</dbReference>
<dbReference type="Gene3D" id="2.60.40.4100">
    <property type="entry name" value="Zona pellucida, ZP-C domain"/>
    <property type="match status" value="1"/>
</dbReference>
<dbReference type="OrthoDB" id="5983678at2759"/>
<organism evidence="7 8">
    <name type="scientific">Actinia tenebrosa</name>
    <name type="common">Australian red waratah sea anemone</name>
    <dbReference type="NCBI Taxonomy" id="6105"/>
    <lineage>
        <taxon>Eukaryota</taxon>
        <taxon>Metazoa</taxon>
        <taxon>Cnidaria</taxon>
        <taxon>Anthozoa</taxon>
        <taxon>Hexacorallia</taxon>
        <taxon>Actiniaria</taxon>
        <taxon>Actiniidae</taxon>
        <taxon>Actinia</taxon>
    </lineage>
</organism>
<reference evidence="8" key="1">
    <citation type="submission" date="2025-08" db="UniProtKB">
        <authorList>
            <consortium name="RefSeq"/>
        </authorList>
    </citation>
    <scope>IDENTIFICATION</scope>
    <source>
        <tissue evidence="8">Tentacle</tissue>
    </source>
</reference>
<accession>A0A6P8HNZ4</accession>
<keyword evidence="3" id="KW-0325">Glycoprotein</keyword>
<gene>
    <name evidence="8" type="primary">LOC116293474</name>
</gene>